<organism evidence="10 11">
    <name type="scientific">Acidihalobacter ferrooxydans</name>
    <dbReference type="NCBI Taxonomy" id="1765967"/>
    <lineage>
        <taxon>Bacteria</taxon>
        <taxon>Pseudomonadati</taxon>
        <taxon>Pseudomonadota</taxon>
        <taxon>Gammaproteobacteria</taxon>
        <taxon>Chromatiales</taxon>
        <taxon>Ectothiorhodospiraceae</taxon>
        <taxon>Acidihalobacter</taxon>
    </lineage>
</organism>
<accession>A0A1P8UKZ9</accession>
<reference evidence="10 11" key="1">
    <citation type="submission" date="2017-01" db="EMBL/GenBank/DDBJ databases">
        <title>Draft sequence of Acidihalobacter ferrooxidans strain DSM 14175 (strain V8).</title>
        <authorList>
            <person name="Khaleque H.N."/>
            <person name="Ramsay J.P."/>
            <person name="Murphy R.J.T."/>
            <person name="Kaksonen A.H."/>
            <person name="Boxall N.J."/>
            <person name="Watkin E.L.J."/>
        </authorList>
    </citation>
    <scope>NUCLEOTIDE SEQUENCE [LARGE SCALE GENOMIC DNA]</scope>
    <source>
        <strain evidence="10 11">V8</strain>
    </source>
</reference>
<dbReference type="InterPro" id="IPR013249">
    <property type="entry name" value="RNA_pol_sigma70_r4_t2"/>
</dbReference>
<dbReference type="Proteomes" id="UP000243807">
    <property type="component" value="Chromosome"/>
</dbReference>
<sequence length="213" mass="24426">MGGVLQRERYDEDGEGDEHNCAADPQVWLQKHGDALYRYAWRRTGRGEVAEDLVQETLLAAWQARGSFHGRAQERTWLTGILRHKLADHLRREARENARRVGGQGAETDYEGDEIEALCFAEDGHWRERLQRWDHDPSAVYQSDAFRAVLARCTDGMSAHQREAFRLCLIGELTVAEASVIMEVKRNHLHVLLHRARLALRQCLELHWLGGAP</sequence>
<dbReference type="GO" id="GO:0006352">
    <property type="term" value="P:DNA-templated transcription initiation"/>
    <property type="evidence" value="ECO:0007669"/>
    <property type="project" value="InterPro"/>
</dbReference>
<dbReference type="PANTHER" id="PTHR43133:SF8">
    <property type="entry name" value="RNA POLYMERASE SIGMA FACTOR HI_1459-RELATED"/>
    <property type="match status" value="1"/>
</dbReference>
<dbReference type="InterPro" id="IPR014284">
    <property type="entry name" value="RNA_pol_sigma-70_dom"/>
</dbReference>
<keyword evidence="4 6" id="KW-0238">DNA-binding</keyword>
<dbReference type="AlphaFoldDB" id="A0A1P8UKZ9"/>
<dbReference type="Pfam" id="PF04542">
    <property type="entry name" value="Sigma70_r2"/>
    <property type="match status" value="1"/>
</dbReference>
<dbReference type="Gene3D" id="1.10.1740.10">
    <property type="match status" value="1"/>
</dbReference>
<keyword evidence="11" id="KW-1185">Reference proteome</keyword>
<evidence type="ECO:0000256" key="7">
    <source>
        <dbReference type="SAM" id="MobiDB-lite"/>
    </source>
</evidence>
<evidence type="ECO:0000313" key="11">
    <source>
        <dbReference type="Proteomes" id="UP000243807"/>
    </source>
</evidence>
<gene>
    <name evidence="10" type="ORF">BW247_03445</name>
</gene>
<dbReference type="GO" id="GO:0016987">
    <property type="term" value="F:sigma factor activity"/>
    <property type="evidence" value="ECO:0007669"/>
    <property type="project" value="UniProtKB-KW"/>
</dbReference>
<evidence type="ECO:0000259" key="8">
    <source>
        <dbReference type="Pfam" id="PF04542"/>
    </source>
</evidence>
<dbReference type="InterPro" id="IPR036388">
    <property type="entry name" value="WH-like_DNA-bd_sf"/>
</dbReference>
<feature type="region of interest" description="Disordered" evidence="7">
    <location>
        <begin position="1"/>
        <end position="20"/>
    </location>
</feature>
<dbReference type="InterPro" id="IPR013325">
    <property type="entry name" value="RNA_pol_sigma_r2"/>
</dbReference>
<dbReference type="EMBL" id="CP019434">
    <property type="protein sequence ID" value="APZ44526.1"/>
    <property type="molecule type" value="Genomic_DNA"/>
</dbReference>
<feature type="compositionally biased region" description="Basic and acidic residues" evidence="7">
    <location>
        <begin position="1"/>
        <end position="10"/>
    </location>
</feature>
<feature type="domain" description="RNA polymerase sigma factor 70 region 4 type 2" evidence="9">
    <location>
        <begin position="150"/>
        <end position="200"/>
    </location>
</feature>
<protein>
    <recommendedName>
        <fullName evidence="6">RNA polymerase sigma factor</fullName>
    </recommendedName>
</protein>
<evidence type="ECO:0000259" key="9">
    <source>
        <dbReference type="Pfam" id="PF08281"/>
    </source>
</evidence>
<dbReference type="Pfam" id="PF08281">
    <property type="entry name" value="Sigma70_r4_2"/>
    <property type="match status" value="1"/>
</dbReference>
<proteinExistence type="inferred from homology"/>
<evidence type="ECO:0000256" key="4">
    <source>
        <dbReference type="ARBA" id="ARBA00023125"/>
    </source>
</evidence>
<name>A0A1P8UKZ9_9GAMM</name>
<dbReference type="STRING" id="1765967.BW247_03445"/>
<dbReference type="SUPFAM" id="SSF88659">
    <property type="entry name" value="Sigma3 and sigma4 domains of RNA polymerase sigma factors"/>
    <property type="match status" value="1"/>
</dbReference>
<evidence type="ECO:0000256" key="1">
    <source>
        <dbReference type="ARBA" id="ARBA00010641"/>
    </source>
</evidence>
<dbReference type="Gene3D" id="1.10.10.10">
    <property type="entry name" value="Winged helix-like DNA-binding domain superfamily/Winged helix DNA-binding domain"/>
    <property type="match status" value="1"/>
</dbReference>
<dbReference type="PANTHER" id="PTHR43133">
    <property type="entry name" value="RNA POLYMERASE ECF-TYPE SIGMA FACTO"/>
    <property type="match status" value="1"/>
</dbReference>
<dbReference type="SUPFAM" id="SSF88946">
    <property type="entry name" value="Sigma2 domain of RNA polymerase sigma factors"/>
    <property type="match status" value="1"/>
</dbReference>
<keyword evidence="2 6" id="KW-0805">Transcription regulation</keyword>
<evidence type="ECO:0000256" key="5">
    <source>
        <dbReference type="ARBA" id="ARBA00023163"/>
    </source>
</evidence>
<evidence type="ECO:0000256" key="2">
    <source>
        <dbReference type="ARBA" id="ARBA00023015"/>
    </source>
</evidence>
<evidence type="ECO:0000256" key="3">
    <source>
        <dbReference type="ARBA" id="ARBA00023082"/>
    </source>
</evidence>
<dbReference type="InterPro" id="IPR007627">
    <property type="entry name" value="RNA_pol_sigma70_r2"/>
</dbReference>
<evidence type="ECO:0000256" key="6">
    <source>
        <dbReference type="RuleBase" id="RU000716"/>
    </source>
</evidence>
<keyword evidence="3 6" id="KW-0731">Sigma factor</keyword>
<dbReference type="InterPro" id="IPR000838">
    <property type="entry name" value="RNA_pol_sigma70_ECF_CS"/>
</dbReference>
<dbReference type="InterPro" id="IPR039425">
    <property type="entry name" value="RNA_pol_sigma-70-like"/>
</dbReference>
<dbReference type="PROSITE" id="PS01063">
    <property type="entry name" value="SIGMA70_ECF"/>
    <property type="match status" value="1"/>
</dbReference>
<dbReference type="NCBIfam" id="TIGR02937">
    <property type="entry name" value="sigma70-ECF"/>
    <property type="match status" value="1"/>
</dbReference>
<dbReference type="InterPro" id="IPR013324">
    <property type="entry name" value="RNA_pol_sigma_r3/r4-like"/>
</dbReference>
<dbReference type="KEGG" id="afy:BW247_03445"/>
<feature type="domain" description="RNA polymerase sigma-70 region 2" evidence="8">
    <location>
        <begin position="30"/>
        <end position="95"/>
    </location>
</feature>
<dbReference type="GO" id="GO:0003677">
    <property type="term" value="F:DNA binding"/>
    <property type="evidence" value="ECO:0007669"/>
    <property type="project" value="UniProtKB-KW"/>
</dbReference>
<evidence type="ECO:0000313" key="10">
    <source>
        <dbReference type="EMBL" id="APZ44526.1"/>
    </source>
</evidence>
<keyword evidence="5 6" id="KW-0804">Transcription</keyword>
<comment type="similarity">
    <text evidence="1 6">Belongs to the sigma-70 factor family. ECF subfamily.</text>
</comment>